<accession>A0A2T4LS66</accession>
<feature type="domain" description="SCP" evidence="1">
    <location>
        <begin position="220"/>
        <end position="336"/>
    </location>
</feature>
<dbReference type="STRING" id="29382.BZ166_11645"/>
<dbReference type="EMBL" id="PYZR01000073">
    <property type="protein sequence ID" value="PTF66190.1"/>
    <property type="molecule type" value="Genomic_DNA"/>
</dbReference>
<dbReference type="RefSeq" id="WP_107385287.1">
    <property type="nucleotide sequence ID" value="NZ_CP126540.1"/>
</dbReference>
<gene>
    <name evidence="3" type="ORF">BUY34_07310</name>
</gene>
<dbReference type="PANTHER" id="PTHR31157:SF1">
    <property type="entry name" value="SCP DOMAIN-CONTAINING PROTEIN"/>
    <property type="match status" value="1"/>
</dbReference>
<dbReference type="InterPro" id="IPR035940">
    <property type="entry name" value="CAP_sf"/>
</dbReference>
<evidence type="ECO:0000313" key="4">
    <source>
        <dbReference type="Proteomes" id="UP000241208"/>
    </source>
</evidence>
<protein>
    <submittedName>
        <fullName evidence="3">Secretion protein</fullName>
    </submittedName>
</protein>
<dbReference type="Gene3D" id="3.40.33.10">
    <property type="entry name" value="CAP"/>
    <property type="match status" value="1"/>
</dbReference>
<feature type="domain" description="CAP-associated" evidence="2">
    <location>
        <begin position="67"/>
        <end position="202"/>
    </location>
</feature>
<organism evidence="3 4">
    <name type="scientific">Staphylococcus cohnii</name>
    <dbReference type="NCBI Taxonomy" id="29382"/>
    <lineage>
        <taxon>Bacteria</taxon>
        <taxon>Bacillati</taxon>
        <taxon>Bacillota</taxon>
        <taxon>Bacilli</taxon>
        <taxon>Bacillales</taxon>
        <taxon>Staphylococcaceae</taxon>
        <taxon>Staphylococcus</taxon>
        <taxon>Staphylococcus cohnii species complex</taxon>
    </lineage>
</organism>
<dbReference type="SUPFAM" id="SSF55797">
    <property type="entry name" value="PR-1-like"/>
    <property type="match status" value="1"/>
</dbReference>
<dbReference type="PANTHER" id="PTHR31157">
    <property type="entry name" value="SCP DOMAIN-CONTAINING PROTEIN"/>
    <property type="match status" value="1"/>
</dbReference>
<dbReference type="AlphaFoldDB" id="A0A2T4LS66"/>
<evidence type="ECO:0000259" key="1">
    <source>
        <dbReference type="Pfam" id="PF00188"/>
    </source>
</evidence>
<dbReference type="InterPro" id="IPR014044">
    <property type="entry name" value="CAP_dom"/>
</dbReference>
<dbReference type="InterPro" id="IPR029410">
    <property type="entry name" value="CAP_assoc"/>
</dbReference>
<evidence type="ECO:0000259" key="2">
    <source>
        <dbReference type="Pfam" id="PF14504"/>
    </source>
</evidence>
<dbReference type="CDD" id="cd05379">
    <property type="entry name" value="CAP_bacterial"/>
    <property type="match status" value="1"/>
</dbReference>
<dbReference type="Pfam" id="PF14504">
    <property type="entry name" value="CAP_assoc_N"/>
    <property type="match status" value="1"/>
</dbReference>
<proteinExistence type="predicted"/>
<comment type="caution">
    <text evidence="3">The sequence shown here is derived from an EMBL/GenBank/DDBJ whole genome shotgun (WGS) entry which is preliminary data.</text>
</comment>
<evidence type="ECO:0000313" key="3">
    <source>
        <dbReference type="EMBL" id="PTF66190.1"/>
    </source>
</evidence>
<dbReference type="Proteomes" id="UP000241208">
    <property type="component" value="Unassembled WGS sequence"/>
</dbReference>
<reference evidence="3 4" key="1">
    <citation type="journal article" date="2016" name="Front. Microbiol.">
        <title>Comprehensive Phylogenetic Analysis of Bovine Non-aureus Staphylococci Species Based on Whole-Genome Sequencing.</title>
        <authorList>
            <person name="Naushad S."/>
            <person name="Barkema H.W."/>
            <person name="Luby C."/>
            <person name="Condas L.A."/>
            <person name="Nobrega D.B."/>
            <person name="Carson D.A."/>
            <person name="De Buck J."/>
        </authorList>
    </citation>
    <scope>NUCLEOTIDE SEQUENCE [LARGE SCALE GENOMIC DNA]</scope>
    <source>
        <strain evidence="3 4">SNUC 3829</strain>
    </source>
</reference>
<dbReference type="Pfam" id="PF00188">
    <property type="entry name" value="CAP"/>
    <property type="match status" value="1"/>
</dbReference>
<sequence>MKRFLLYVIVLLCIVLIVPIKEFTPLENLQQQFKAKVDSWSSSEQSQTQNALKVPDEQEFALNNIQMNMSKAEVERKLGKAKRVTSNEYGTQWYAYYSENYRSFIMVSYIKGKVNGLYSNQNVISSKSKIKYSTPKDIVRERLGDPITTKRKGHLSMDVRDNEFDNFKKDNIYTTAFYDKHNDNNLTALLLVSEKMENRLQNQYATPSRNLAKSFELQNFDLVNAERVQHGLNTLDYSETISDTARKHSNDMAENNYFDHNNQSGDSPFDRLEQDGHDFNAAGENLAYGQPSSIYAHQGLMNSLGHRKNILKKEFNTLGVGVDFNEHKQPYWTENYTG</sequence>
<name>A0A2T4LS66_9STAP</name>